<comment type="caution">
    <text evidence="11">The sequence shown here is derived from an EMBL/GenBank/DDBJ whole genome shotgun (WGS) entry which is preliminary data.</text>
</comment>
<evidence type="ECO:0000256" key="9">
    <source>
        <dbReference type="SAM" id="MobiDB-lite"/>
    </source>
</evidence>
<keyword evidence="12" id="KW-1185">Reference proteome</keyword>
<dbReference type="PANTHER" id="PTHR10762:SF2">
    <property type="entry name" value="2-(3-AMINO-3-CARBOXYPROPYL)HISTIDINE SYNTHASE SUBUNIT 2"/>
    <property type="match status" value="1"/>
</dbReference>
<dbReference type="NCBIfam" id="TIGR00322">
    <property type="entry name" value="diphth2_R"/>
    <property type="match status" value="1"/>
</dbReference>
<evidence type="ECO:0000313" key="12">
    <source>
        <dbReference type="Proteomes" id="UP001255856"/>
    </source>
</evidence>
<dbReference type="CDD" id="cd01012">
    <property type="entry name" value="YcaC_related"/>
    <property type="match status" value="1"/>
</dbReference>
<dbReference type="InterPro" id="IPR042263">
    <property type="entry name" value="DPH1/DPH2_1"/>
</dbReference>
<comment type="similarity">
    <text evidence="3 8">Belongs to the DPH1/DPH2 family. DPH2 subfamily.</text>
</comment>
<reference evidence="11" key="1">
    <citation type="submission" date="2021-01" db="EMBL/GenBank/DDBJ databases">
        <authorList>
            <person name="Eckstrom K.M.E."/>
        </authorList>
    </citation>
    <scope>NUCLEOTIDE SEQUENCE</scope>
    <source>
        <strain evidence="11">UVCC 0001</strain>
    </source>
</reference>
<dbReference type="InterPro" id="IPR036380">
    <property type="entry name" value="Isochorismatase-like_sf"/>
</dbReference>
<organism evidence="11 12">
    <name type="scientific">Prototheca wickerhamii</name>
    <dbReference type="NCBI Taxonomy" id="3111"/>
    <lineage>
        <taxon>Eukaryota</taxon>
        <taxon>Viridiplantae</taxon>
        <taxon>Chlorophyta</taxon>
        <taxon>core chlorophytes</taxon>
        <taxon>Trebouxiophyceae</taxon>
        <taxon>Chlorellales</taxon>
        <taxon>Chlorellaceae</taxon>
        <taxon>Prototheca</taxon>
    </lineage>
</organism>
<dbReference type="EMBL" id="JASFZW010000002">
    <property type="protein sequence ID" value="KAK2079499.1"/>
    <property type="molecule type" value="Genomic_DNA"/>
</dbReference>
<keyword evidence="7 8" id="KW-0411">Iron-sulfur</keyword>
<evidence type="ECO:0000259" key="10">
    <source>
        <dbReference type="Pfam" id="PF00857"/>
    </source>
</evidence>
<keyword evidence="6 8" id="KW-0408">Iron</keyword>
<evidence type="ECO:0000256" key="8">
    <source>
        <dbReference type="RuleBase" id="RU364133"/>
    </source>
</evidence>
<dbReference type="InterPro" id="IPR010014">
    <property type="entry name" value="DHP2"/>
</dbReference>
<dbReference type="Pfam" id="PF01866">
    <property type="entry name" value="Diphthamide_syn"/>
    <property type="match status" value="1"/>
</dbReference>
<gene>
    <name evidence="11" type="ORF">QBZ16_001893</name>
</gene>
<dbReference type="Proteomes" id="UP001255856">
    <property type="component" value="Unassembled WGS sequence"/>
</dbReference>
<dbReference type="PANTHER" id="PTHR10762">
    <property type="entry name" value="DIPHTHAMIDE BIOSYNTHESIS PROTEIN"/>
    <property type="match status" value="1"/>
</dbReference>
<comment type="cofactor">
    <cofactor evidence="1">
        <name>[4Fe-4S] cluster</name>
        <dbReference type="ChEBI" id="CHEBI:49883"/>
    </cofactor>
</comment>
<comment type="similarity">
    <text evidence="4">Belongs to the isochorismatase family.</text>
</comment>
<dbReference type="NCBIfam" id="TIGR00272">
    <property type="entry name" value="DPH2"/>
    <property type="match status" value="1"/>
</dbReference>
<protein>
    <recommendedName>
        <fullName evidence="8">2-(3-amino-3-carboxypropyl)histidine synthase subunit 2</fullName>
    </recommendedName>
</protein>
<dbReference type="InterPro" id="IPR042265">
    <property type="entry name" value="DPH1/DPH2_3"/>
</dbReference>
<dbReference type="GO" id="GO:0046872">
    <property type="term" value="F:metal ion binding"/>
    <property type="evidence" value="ECO:0007669"/>
    <property type="project" value="UniProtKB-KW"/>
</dbReference>
<dbReference type="GO" id="GO:0017183">
    <property type="term" value="P:protein histidyl modification to diphthamide"/>
    <property type="evidence" value="ECO:0007669"/>
    <property type="project" value="InterPro"/>
</dbReference>
<dbReference type="InterPro" id="IPR016435">
    <property type="entry name" value="DPH1/DPH2"/>
</dbReference>
<evidence type="ECO:0000256" key="7">
    <source>
        <dbReference type="ARBA" id="ARBA00023014"/>
    </source>
</evidence>
<dbReference type="SFLD" id="SFLDS00032">
    <property type="entry name" value="Radical_SAM_3-amino-3-carboxyp"/>
    <property type="match status" value="1"/>
</dbReference>
<dbReference type="SUPFAM" id="SSF52499">
    <property type="entry name" value="Isochorismatase-like hydrolases"/>
    <property type="match status" value="1"/>
</dbReference>
<dbReference type="GO" id="GO:0051536">
    <property type="term" value="F:iron-sulfur cluster binding"/>
    <property type="evidence" value="ECO:0007669"/>
    <property type="project" value="UniProtKB-KW"/>
</dbReference>
<evidence type="ECO:0000256" key="6">
    <source>
        <dbReference type="ARBA" id="ARBA00023004"/>
    </source>
</evidence>
<dbReference type="GO" id="GO:0090560">
    <property type="term" value="F:2-(3-amino-3-carboxypropyl)histidine synthase activity"/>
    <property type="evidence" value="ECO:0007669"/>
    <property type="project" value="InterPro"/>
</dbReference>
<feature type="compositionally biased region" description="Basic residues" evidence="9">
    <location>
        <begin position="437"/>
        <end position="453"/>
    </location>
</feature>
<evidence type="ECO:0000256" key="1">
    <source>
        <dbReference type="ARBA" id="ARBA00001966"/>
    </source>
</evidence>
<feature type="region of interest" description="Disordered" evidence="9">
    <location>
        <begin position="437"/>
        <end position="461"/>
    </location>
</feature>
<dbReference type="FunFam" id="3.40.50.11860:FF:000001">
    <property type="entry name" value="2-(3-amino-3-carboxypropyl)histidine synthase subunit 2"/>
    <property type="match status" value="1"/>
</dbReference>
<proteinExistence type="inferred from homology"/>
<feature type="domain" description="Isochorismatase-like" evidence="10">
    <location>
        <begin position="481"/>
        <end position="631"/>
    </location>
</feature>
<name>A0AAD9MI26_PROWI</name>
<dbReference type="Pfam" id="PF00857">
    <property type="entry name" value="Isochorismatase"/>
    <property type="match status" value="1"/>
</dbReference>
<sequence>MAELATDDEAFLRTWDIPQTARYLIARGFVKPTLQFPDEMLGSAARVAVTLQEHCARQGHDVQAYILADTTYNSLSVDEVAAAHIAGDCVVHYGRASLTPLSRTPAYFVFPRRDIDVEALASAIASSDPWRAAREGRETVVCFLEQAHAHLEADLCRALESAAAGGAGGHWVWASIGSRELEPAAPAGCGCGRPPAAAADSAAAGYSWRCEGAPTAVFFVGSPEAPALEHLQLTHAALSWHVLDTTRDAYRVEQGLPLALRRLLRRRYALVERARAANIVGIVVGTLGAAGYLDAVDALCRAAEAAGKKTYTLLLGKPSPAKLANFPEIEVFVLVADPQGLILDCKEYLAPIISFHEAMLAFREGSEWDEAAYRLDFAVPGAGDGGAEDPGEAWALAQRDAARGLQLTTVSRGSEHAMVPASAADYLTFKRSWRGVPTRRPRAPSPRCRRRPSRAAPGGRRVAPMATAAGVTLGRVSLDDTALFVCDVQERFRPVIHNFKAMADTTARVVRAAKIMGLPIIVTEQYPKGLGHTAQEIAELLPSDALIVEKTKFSMVVDDVADFLRKRDDIKRVILVGIETHVCVLQTALDLVERGIEVHVLTDGVSSRTVLDRQTALHRLTQVGVFLSTSESILFQLMGNTTYSKFREVSALFKEERPEQLPGF</sequence>
<dbReference type="Gene3D" id="3.40.50.11860">
    <property type="entry name" value="Diphthamide synthesis DPH1/DPH2 domain 3"/>
    <property type="match status" value="1"/>
</dbReference>
<evidence type="ECO:0000256" key="2">
    <source>
        <dbReference type="ARBA" id="ARBA00005156"/>
    </source>
</evidence>
<evidence type="ECO:0000256" key="5">
    <source>
        <dbReference type="ARBA" id="ARBA00022723"/>
    </source>
</evidence>
<dbReference type="InterPro" id="IPR000868">
    <property type="entry name" value="Isochorismatase-like_dom"/>
</dbReference>
<comment type="pathway">
    <text evidence="2 8">Protein modification; peptidyl-diphthamide biosynthesis.</text>
</comment>
<evidence type="ECO:0000256" key="4">
    <source>
        <dbReference type="ARBA" id="ARBA00006336"/>
    </source>
</evidence>
<evidence type="ECO:0000256" key="3">
    <source>
        <dbReference type="ARBA" id="ARBA00006179"/>
    </source>
</evidence>
<dbReference type="Gene3D" id="3.40.50.11840">
    <property type="entry name" value="Diphthamide synthesis DPH1/DPH2 domain 1"/>
    <property type="match status" value="1"/>
</dbReference>
<evidence type="ECO:0000313" key="11">
    <source>
        <dbReference type="EMBL" id="KAK2079499.1"/>
    </source>
</evidence>
<dbReference type="AlphaFoldDB" id="A0AAD9MI26"/>
<dbReference type="Gene3D" id="3.40.50.850">
    <property type="entry name" value="Isochorismatase-like"/>
    <property type="match status" value="1"/>
</dbReference>
<comment type="function">
    <text evidence="8">Required for the first step of diphthamide biosynthesis, a post-translational modification of histidine which occurs in elongation factor 2. DPH1 and DPH2 transfer a 3-amino-3-carboxypropyl (ACP) group from S-adenosyl-L-methionine (SAM) to a histidine residue, the reaction is assisted by a reduction system comprising DPH3 and a NADH-dependent reductase. Facilitates the reduction of the catalytic iron-sulfur cluster found in the DPH1 subunit.</text>
</comment>
<keyword evidence="5 8" id="KW-0479">Metal-binding</keyword>
<accession>A0AAD9MI26</accession>